<comment type="catalytic activity">
    <reaction evidence="12">
        <text>K(+)(in) + H(+)(in) = K(+)(out) + H(+)(out)</text>
        <dbReference type="Rhea" id="RHEA:28490"/>
        <dbReference type="ChEBI" id="CHEBI:15378"/>
        <dbReference type="ChEBI" id="CHEBI:29103"/>
    </reaction>
</comment>
<feature type="transmembrane region" description="Helical" evidence="12">
    <location>
        <begin position="178"/>
        <end position="199"/>
    </location>
</feature>
<dbReference type="EMBL" id="JX869936">
    <property type="protein sequence ID" value="AFZ77007.1"/>
    <property type="molecule type" value="Genomic_DNA"/>
</dbReference>
<feature type="transmembrane region" description="Helical" evidence="12">
    <location>
        <begin position="433"/>
        <end position="450"/>
    </location>
</feature>
<name>U5IIN7_9DELT</name>
<evidence type="ECO:0000256" key="5">
    <source>
        <dbReference type="ARBA" id="ARBA00022538"/>
    </source>
</evidence>
<dbReference type="InterPro" id="IPR053952">
    <property type="entry name" value="K_trans_C"/>
</dbReference>
<dbReference type="Pfam" id="PF02705">
    <property type="entry name" value="K_trans"/>
    <property type="match status" value="1"/>
</dbReference>
<keyword evidence="4 12" id="KW-1003">Cell membrane</keyword>
<keyword evidence="11 12" id="KW-0472">Membrane</keyword>
<proteinExistence type="inferred from homology"/>
<evidence type="ECO:0000256" key="3">
    <source>
        <dbReference type="ARBA" id="ARBA00022448"/>
    </source>
</evidence>
<keyword evidence="9 12" id="KW-1133">Transmembrane helix</keyword>
<feature type="transmembrane region" description="Helical" evidence="12">
    <location>
        <begin position="256"/>
        <end position="279"/>
    </location>
</feature>
<sequence>MPDTQRCTNLNQTDSTDVNALALGALGVVFGDIGTSPLYTLKVCFTGSMGIALTHANILGVLSLILWSLIVVVTIKYVGYIMLADNKGEGGIFVLLDKLTRHGKKIAGFPALFLAVLFGAAFLYGDGIITPAISVLSAVEGLRVATPLADPFVVPITCAVLLGLFLVQRRGTGSIGGVFGWVMAAWFIVIGLLGLVHIVQHPAVLAAVNPLHAAGFFVRNQIHGFIILGAVVLCVTGGEALYAAMGHFGRRPIRAAWLYLVLPCLLLNYFGQGAGLMLVPDIRSNPFYGLVPQAMLIPMVLLATMAAIIASQAMISGLFSLTRQAALLGFCPPIRIVQTCNVQTGQIYVPAVNWALMLGSIALVLVFQESNNLAAAYGLSVTATMVITSIVFFFVTRHVWGWPLWKSAGLLAFFLVFDLAFFGACLFKLAEGGWLTILIAVVCVAMMIAWRGRRTSLGRMFSGAPASLSLDAFLDELASAPVRRIPGAAVYMAASPKDAPVALVRSFRRDQTLHETVVILSMVVLDATQPPPDKLLELGGMDQGIVLLTVRHGAMERPGIPEIMAHARALGIGIRPEETTFYIGRTACPGTWVWPTPPGSREAVA</sequence>
<feature type="transmembrane region" description="Helical" evidence="12">
    <location>
        <begin position="222"/>
        <end position="244"/>
    </location>
</feature>
<keyword evidence="5 12" id="KW-0633">Potassium transport</keyword>
<protein>
    <recommendedName>
        <fullName evidence="12">Probable potassium transport system protein Kup</fullName>
    </recommendedName>
</protein>
<dbReference type="HAMAP" id="MF_01522">
    <property type="entry name" value="Kup"/>
    <property type="match status" value="1"/>
</dbReference>
<evidence type="ECO:0000259" key="13">
    <source>
        <dbReference type="Pfam" id="PF02705"/>
    </source>
</evidence>
<feature type="domain" description="K+ potassium transporter integral membrane" evidence="13">
    <location>
        <begin position="21"/>
        <end position="457"/>
    </location>
</feature>
<keyword evidence="10 12" id="KW-0406">Ion transport</keyword>
<dbReference type="AlphaFoldDB" id="U5IIN7"/>
<evidence type="ECO:0000256" key="4">
    <source>
        <dbReference type="ARBA" id="ARBA00022475"/>
    </source>
</evidence>
<evidence type="ECO:0000259" key="14">
    <source>
        <dbReference type="Pfam" id="PF22776"/>
    </source>
</evidence>
<evidence type="ECO:0000256" key="1">
    <source>
        <dbReference type="ARBA" id="ARBA00004141"/>
    </source>
</evidence>
<feature type="transmembrane region" description="Helical" evidence="12">
    <location>
        <begin position="58"/>
        <end position="78"/>
    </location>
</feature>
<evidence type="ECO:0000313" key="15">
    <source>
        <dbReference type="EMBL" id="AFZ77007.1"/>
    </source>
</evidence>
<accession>U5IIN7</accession>
<evidence type="ECO:0000256" key="10">
    <source>
        <dbReference type="ARBA" id="ARBA00023065"/>
    </source>
</evidence>
<dbReference type="InterPro" id="IPR053951">
    <property type="entry name" value="K_trans_N"/>
</dbReference>
<evidence type="ECO:0000256" key="11">
    <source>
        <dbReference type="ARBA" id="ARBA00023136"/>
    </source>
</evidence>
<feature type="transmembrane region" description="Helical" evidence="12">
    <location>
        <begin position="374"/>
        <end position="396"/>
    </location>
</feature>
<evidence type="ECO:0000256" key="12">
    <source>
        <dbReference type="HAMAP-Rule" id="MF_01522"/>
    </source>
</evidence>
<organism evidence="15">
    <name type="scientific">delta proteobacterium ML-1</name>
    <dbReference type="NCBI Taxonomy" id="947513"/>
    <lineage>
        <taxon>Bacteria</taxon>
        <taxon>Deltaproteobacteria</taxon>
    </lineage>
</organism>
<comment type="similarity">
    <text evidence="2 12">Belongs to the HAK/KUP transporter (TC 2.A.72) family.</text>
</comment>
<keyword evidence="7 12" id="KW-0769">Symport</keyword>
<dbReference type="PANTHER" id="PTHR30540">
    <property type="entry name" value="OSMOTIC STRESS POTASSIUM TRANSPORTER"/>
    <property type="match status" value="1"/>
</dbReference>
<evidence type="ECO:0000256" key="6">
    <source>
        <dbReference type="ARBA" id="ARBA00022692"/>
    </source>
</evidence>
<keyword evidence="6 12" id="KW-0812">Transmembrane</keyword>
<keyword evidence="8 12" id="KW-0630">Potassium</keyword>
<reference evidence="15" key="1">
    <citation type="journal article" date="2013" name="Environ. Microbiol.">
        <title>Comparative genomic analysis of magnetotactic bacteria from the Deltaproteobacteria provides new insights into magnetite and greigite magnetosome genes required for magnetotaxis.</title>
        <authorList>
            <person name="Lefevre C.T."/>
            <person name="Trubitsyn D."/>
            <person name="Abreu F."/>
            <person name="Kolinko S."/>
            <person name="Jogler C."/>
            <person name="de Almeida L.G."/>
            <person name="de Vasconcelos A.T."/>
            <person name="Kube M."/>
            <person name="Reinhardt R."/>
            <person name="Lins U."/>
            <person name="Pignol D."/>
            <person name="Schuler D."/>
            <person name="Bazylinski D.A."/>
            <person name="Ginet N."/>
        </authorList>
    </citation>
    <scope>NUCLEOTIDE SEQUENCE</scope>
    <source>
        <strain evidence="15">ML-1</strain>
    </source>
</reference>
<evidence type="ECO:0000256" key="7">
    <source>
        <dbReference type="ARBA" id="ARBA00022847"/>
    </source>
</evidence>
<feature type="transmembrane region" description="Helical" evidence="12">
    <location>
        <begin position="299"/>
        <end position="319"/>
    </location>
</feature>
<dbReference type="GO" id="GO:0005886">
    <property type="term" value="C:plasma membrane"/>
    <property type="evidence" value="ECO:0007669"/>
    <property type="project" value="UniProtKB-SubCell"/>
</dbReference>
<dbReference type="InterPro" id="IPR023051">
    <property type="entry name" value="Kup"/>
</dbReference>
<keyword evidence="3 12" id="KW-0813">Transport</keyword>
<comment type="subcellular location">
    <subcellularLocation>
        <location evidence="12">Cell membrane</location>
        <topology evidence="12">Multi-pass membrane protein</topology>
    </subcellularLocation>
    <subcellularLocation>
        <location evidence="1">Membrane</location>
        <topology evidence="1">Multi-pass membrane protein</topology>
    </subcellularLocation>
</comment>
<dbReference type="GO" id="GO:0015293">
    <property type="term" value="F:symporter activity"/>
    <property type="evidence" value="ECO:0007669"/>
    <property type="project" value="UniProtKB-UniRule"/>
</dbReference>
<feature type="transmembrane region" description="Helical" evidence="12">
    <location>
        <begin position="144"/>
        <end position="166"/>
    </location>
</feature>
<feature type="transmembrane region" description="Helical" evidence="12">
    <location>
        <begin position="106"/>
        <end position="124"/>
    </location>
</feature>
<comment type="function">
    <text evidence="12">Transport of potassium into the cell. Likely operates as a K(+):H(+) symporter.</text>
</comment>
<dbReference type="Pfam" id="PF22776">
    <property type="entry name" value="K_trans_C"/>
    <property type="match status" value="1"/>
</dbReference>
<dbReference type="GO" id="GO:0015079">
    <property type="term" value="F:potassium ion transmembrane transporter activity"/>
    <property type="evidence" value="ECO:0007669"/>
    <property type="project" value="UniProtKB-UniRule"/>
</dbReference>
<evidence type="ECO:0000256" key="9">
    <source>
        <dbReference type="ARBA" id="ARBA00022989"/>
    </source>
</evidence>
<feature type="domain" description="K+ potassium transporter C-terminal" evidence="14">
    <location>
        <begin position="486"/>
        <end position="586"/>
    </location>
</feature>
<evidence type="ECO:0000256" key="2">
    <source>
        <dbReference type="ARBA" id="ARBA00007019"/>
    </source>
</evidence>
<gene>
    <name evidence="15" type="primary">kup1</name>
    <name evidence="12" type="synonym">kup</name>
    <name evidence="15" type="ORF">ALPM_00030</name>
</gene>
<dbReference type="InterPro" id="IPR003855">
    <property type="entry name" value="K+_transporter"/>
</dbReference>
<feature type="transmembrane region" description="Helical" evidence="12">
    <location>
        <begin position="347"/>
        <end position="368"/>
    </location>
</feature>
<dbReference type="PANTHER" id="PTHR30540:SF79">
    <property type="entry name" value="LOW AFFINITY POTASSIUM TRANSPORT SYSTEM PROTEIN KUP"/>
    <property type="match status" value="1"/>
</dbReference>
<evidence type="ECO:0000256" key="8">
    <source>
        <dbReference type="ARBA" id="ARBA00022958"/>
    </source>
</evidence>
<feature type="transmembrane region" description="Helical" evidence="12">
    <location>
        <begin position="408"/>
        <end position="427"/>
    </location>
</feature>